<dbReference type="Proteomes" id="UP000029725">
    <property type="component" value="Unassembled WGS sequence"/>
</dbReference>
<dbReference type="InterPro" id="IPR000242">
    <property type="entry name" value="PTP_cat"/>
</dbReference>
<dbReference type="InterPro" id="IPR029021">
    <property type="entry name" value="Prot-tyrosine_phosphatase-like"/>
</dbReference>
<organism evidence="3 4">
    <name type="scientific">Mitosporidium daphniae</name>
    <dbReference type="NCBI Taxonomy" id="1485682"/>
    <lineage>
        <taxon>Eukaryota</taxon>
        <taxon>Fungi</taxon>
        <taxon>Fungi incertae sedis</taxon>
        <taxon>Microsporidia</taxon>
        <taxon>Mitosporidium</taxon>
    </lineage>
</organism>
<evidence type="ECO:0000256" key="1">
    <source>
        <dbReference type="SAM" id="MobiDB-lite"/>
    </source>
</evidence>
<dbReference type="Pfam" id="PF00102">
    <property type="entry name" value="Y_phosphatase"/>
    <property type="match status" value="1"/>
</dbReference>
<dbReference type="HOGENOM" id="CLU_099263_2_0_1"/>
<feature type="region of interest" description="Disordered" evidence="1">
    <location>
        <begin position="1"/>
        <end position="23"/>
    </location>
</feature>
<dbReference type="SUPFAM" id="SSF52799">
    <property type="entry name" value="(Phosphotyrosine protein) phosphatases II"/>
    <property type="match status" value="1"/>
</dbReference>
<evidence type="ECO:0000259" key="2">
    <source>
        <dbReference type="PROSITE" id="PS50056"/>
    </source>
</evidence>
<dbReference type="AlphaFoldDB" id="A0A098VPV7"/>
<reference evidence="3 4" key="1">
    <citation type="submission" date="2014-04" db="EMBL/GenBank/DDBJ databases">
        <title>A new species of microsporidia sheds light on the evolution of extreme parasitism.</title>
        <authorList>
            <person name="Haag K.L."/>
            <person name="James T.Y."/>
            <person name="Larsson R."/>
            <person name="Schaer T.M."/>
            <person name="Refardt D."/>
            <person name="Pombert J.-F."/>
            <person name="Ebert D."/>
        </authorList>
    </citation>
    <scope>NUCLEOTIDE SEQUENCE [LARGE SCALE GENOMIC DNA]</scope>
    <source>
        <strain evidence="3 4">UGP3</strain>
        <tissue evidence="3">Spores</tissue>
    </source>
</reference>
<dbReference type="SMART" id="SM00404">
    <property type="entry name" value="PTPc_motif"/>
    <property type="match status" value="1"/>
</dbReference>
<dbReference type="InterPro" id="IPR050561">
    <property type="entry name" value="PTP"/>
</dbReference>
<gene>
    <name evidence="3" type="ORF">DI09_46p80</name>
</gene>
<dbReference type="InterPro" id="IPR000387">
    <property type="entry name" value="Tyr_Pase_dom"/>
</dbReference>
<protein>
    <recommendedName>
        <fullName evidence="2">Tyrosine specific protein phosphatases domain-containing protein</fullName>
    </recommendedName>
</protein>
<dbReference type="PROSITE" id="PS50056">
    <property type="entry name" value="TYR_PHOSPHATASE_2"/>
    <property type="match status" value="1"/>
</dbReference>
<sequence>MQESTETRFPTATTSPSPLLKGSQLSPQLRLVNPPCLIVYREMRFLLMDAPSELTVPLYIKEMHRHNVTDLVRDWIFPDGAAPPGAIVHQWLALLKRTFSLHAADSLEEYDEDTTRSTVAVHCIAGLGRAPVLIAIALIEHGMDPFDAVLFIRRKRRGAINQMQLKFLETYYHRHKRAKTAPRCSLI</sequence>
<dbReference type="EMBL" id="JMKJ01000410">
    <property type="protein sequence ID" value="KGG51058.1"/>
    <property type="molecule type" value="Genomic_DNA"/>
</dbReference>
<accession>A0A098VPV7</accession>
<dbReference type="InterPro" id="IPR003595">
    <property type="entry name" value="Tyr_Pase_cat"/>
</dbReference>
<dbReference type="GeneID" id="25260060"/>
<dbReference type="VEuPathDB" id="MicrosporidiaDB:DI09_46p80"/>
<evidence type="ECO:0000313" key="3">
    <source>
        <dbReference type="EMBL" id="KGG51058.1"/>
    </source>
</evidence>
<name>A0A098VPV7_9MICR</name>
<dbReference type="Gene3D" id="3.90.190.10">
    <property type="entry name" value="Protein tyrosine phosphatase superfamily"/>
    <property type="match status" value="1"/>
</dbReference>
<proteinExistence type="predicted"/>
<dbReference type="OrthoDB" id="5632at2759"/>
<dbReference type="RefSeq" id="XP_013237504.1">
    <property type="nucleotide sequence ID" value="XM_013382050.1"/>
</dbReference>
<evidence type="ECO:0000313" key="4">
    <source>
        <dbReference type="Proteomes" id="UP000029725"/>
    </source>
</evidence>
<feature type="domain" description="Tyrosine specific protein phosphatases" evidence="2">
    <location>
        <begin position="89"/>
        <end position="167"/>
    </location>
</feature>
<dbReference type="PANTHER" id="PTHR23339">
    <property type="entry name" value="TYROSINE SPECIFIC PROTEIN PHOSPHATASE AND DUAL SPECIFICITY PROTEIN PHOSPHATASE"/>
    <property type="match status" value="1"/>
</dbReference>
<dbReference type="GO" id="GO:0004725">
    <property type="term" value="F:protein tyrosine phosphatase activity"/>
    <property type="evidence" value="ECO:0007669"/>
    <property type="project" value="InterPro"/>
</dbReference>
<keyword evidence="4" id="KW-1185">Reference proteome</keyword>
<comment type="caution">
    <text evidence="3">The sequence shown here is derived from an EMBL/GenBank/DDBJ whole genome shotgun (WGS) entry which is preliminary data.</text>
</comment>